<comment type="subunit">
    <text evidence="13">Homohexamer.</text>
</comment>
<keyword evidence="10 13" id="KW-0119">Carbohydrate metabolism</keyword>
<gene>
    <name evidence="13" type="primary">hprK</name>
    <name evidence="16" type="ORF">KAK10_07930</name>
</gene>
<reference evidence="16" key="1">
    <citation type="submission" date="2021-04" db="EMBL/GenBank/DDBJ databases">
        <title>Taxonomic assessment of Weissella genus.</title>
        <authorList>
            <person name="Fanelli F."/>
            <person name="Chieffi D."/>
            <person name="Dell'Aquila A."/>
            <person name="Gyu-Sung C."/>
            <person name="Franz C.M.A.P."/>
            <person name="Fusco V."/>
        </authorList>
    </citation>
    <scope>NUCLEOTIDE SEQUENCE</scope>
    <source>
        <strain evidence="16">LMG 25373</strain>
    </source>
</reference>
<evidence type="ECO:0000256" key="11">
    <source>
        <dbReference type="ARBA" id="ARBA00033012"/>
    </source>
</evidence>
<comment type="miscellaneous">
    <text evidence="13">Both phosphorylation and phosphorolysis are carried out by the same active site and suggest a common mechanism for both reactions.</text>
</comment>
<dbReference type="PANTHER" id="PTHR30305:SF1">
    <property type="entry name" value="HPR KINASE_PHOSPHORYLASE"/>
    <property type="match status" value="1"/>
</dbReference>
<proteinExistence type="inferred from homology"/>
<evidence type="ECO:0000313" key="17">
    <source>
        <dbReference type="Proteomes" id="UP001057481"/>
    </source>
</evidence>
<dbReference type="EC" id="2.7.4.-" evidence="13"/>
<feature type="binding site" evidence="13">
    <location>
        <begin position="154"/>
        <end position="161"/>
    </location>
    <ligand>
        <name>ATP</name>
        <dbReference type="ChEBI" id="CHEBI:30616"/>
    </ligand>
</feature>
<keyword evidence="13" id="KW-0460">Magnesium</keyword>
<evidence type="ECO:0000256" key="1">
    <source>
        <dbReference type="ARBA" id="ARBA00001120"/>
    </source>
</evidence>
<dbReference type="RefSeq" id="WP_205143809.1">
    <property type="nucleotide sequence ID" value="NZ_JAFBDN010000011.1"/>
</dbReference>
<evidence type="ECO:0000313" key="16">
    <source>
        <dbReference type="EMBL" id="MCM2437835.1"/>
    </source>
</evidence>
<dbReference type="HAMAP" id="MF_01249">
    <property type="entry name" value="HPr_kinase"/>
    <property type="match status" value="1"/>
</dbReference>
<comment type="similarity">
    <text evidence="2 13">Belongs to the HPrK/P family.</text>
</comment>
<evidence type="ECO:0000259" key="14">
    <source>
        <dbReference type="Pfam" id="PF02603"/>
    </source>
</evidence>
<evidence type="ECO:0000259" key="15">
    <source>
        <dbReference type="Pfam" id="PF07475"/>
    </source>
</evidence>
<feature type="domain" description="HPr kinase/phosphorylase C-terminal" evidence="15">
    <location>
        <begin position="131"/>
        <end position="299"/>
    </location>
</feature>
<dbReference type="InterPro" id="IPR027417">
    <property type="entry name" value="P-loop_NTPase"/>
</dbReference>
<dbReference type="GO" id="GO:0016301">
    <property type="term" value="F:kinase activity"/>
    <property type="evidence" value="ECO:0007669"/>
    <property type="project" value="UniProtKB-KW"/>
</dbReference>
<dbReference type="CDD" id="cd01918">
    <property type="entry name" value="HprK_C"/>
    <property type="match status" value="1"/>
</dbReference>
<dbReference type="SUPFAM" id="SSF75138">
    <property type="entry name" value="HprK N-terminal domain-like"/>
    <property type="match status" value="1"/>
</dbReference>
<comment type="caution">
    <text evidence="16">The sequence shown here is derived from an EMBL/GenBank/DDBJ whole genome shotgun (WGS) entry which is preliminary data.</text>
</comment>
<evidence type="ECO:0000256" key="8">
    <source>
        <dbReference type="ARBA" id="ARBA00022840"/>
    </source>
</evidence>
<keyword evidence="7 13" id="KW-0418">Kinase</keyword>
<keyword evidence="13" id="KW-0479">Metal-binding</keyword>
<comment type="catalytic activity">
    <reaction evidence="12 13">
        <text>[HPr protein]-O-phospho-L-serine + phosphate + H(+) = [HPr protein]-L-serine + diphosphate</text>
        <dbReference type="Rhea" id="RHEA:46604"/>
        <dbReference type="Rhea" id="RHEA-COMP:11602"/>
        <dbReference type="Rhea" id="RHEA-COMP:11603"/>
        <dbReference type="ChEBI" id="CHEBI:15378"/>
        <dbReference type="ChEBI" id="CHEBI:29999"/>
        <dbReference type="ChEBI" id="CHEBI:33019"/>
        <dbReference type="ChEBI" id="CHEBI:43474"/>
        <dbReference type="ChEBI" id="CHEBI:83421"/>
    </reaction>
</comment>
<feature type="binding site" evidence="13">
    <location>
        <position position="203"/>
    </location>
    <ligand>
        <name>Mg(2+)</name>
        <dbReference type="ChEBI" id="CHEBI:18420"/>
    </ligand>
</feature>
<dbReference type="Pfam" id="PF07475">
    <property type="entry name" value="Hpr_kinase_C"/>
    <property type="match status" value="1"/>
</dbReference>
<evidence type="ECO:0000256" key="10">
    <source>
        <dbReference type="ARBA" id="ARBA00023277"/>
    </source>
</evidence>
<dbReference type="Proteomes" id="UP001057481">
    <property type="component" value="Unassembled WGS sequence"/>
</dbReference>
<evidence type="ECO:0000256" key="4">
    <source>
        <dbReference type="ARBA" id="ARBA00022527"/>
    </source>
</evidence>
<accession>A0ABT0VJ25</accession>
<comment type="catalytic activity">
    <reaction evidence="1 13">
        <text>[HPr protein]-L-serine + ATP = [HPr protein]-O-phospho-L-serine + ADP + H(+)</text>
        <dbReference type="Rhea" id="RHEA:46600"/>
        <dbReference type="Rhea" id="RHEA-COMP:11602"/>
        <dbReference type="Rhea" id="RHEA-COMP:11603"/>
        <dbReference type="ChEBI" id="CHEBI:15378"/>
        <dbReference type="ChEBI" id="CHEBI:29999"/>
        <dbReference type="ChEBI" id="CHEBI:30616"/>
        <dbReference type="ChEBI" id="CHEBI:83421"/>
        <dbReference type="ChEBI" id="CHEBI:456216"/>
    </reaction>
</comment>
<protein>
    <recommendedName>
        <fullName evidence="3 13">HPr kinase/phosphorylase</fullName>
        <shortName evidence="13">HPrK/P</shortName>
        <ecNumber evidence="13">2.7.11.-</ecNumber>
        <ecNumber evidence="13">2.7.4.-</ecNumber>
    </recommendedName>
    <alternativeName>
        <fullName evidence="11 13">HPr(Ser) kinase/phosphorylase</fullName>
    </alternativeName>
</protein>
<dbReference type="Gene3D" id="3.40.50.300">
    <property type="entry name" value="P-loop containing nucleotide triphosphate hydrolases"/>
    <property type="match status" value="1"/>
</dbReference>
<evidence type="ECO:0000256" key="12">
    <source>
        <dbReference type="ARBA" id="ARBA00047657"/>
    </source>
</evidence>
<evidence type="ECO:0000256" key="5">
    <source>
        <dbReference type="ARBA" id="ARBA00022679"/>
    </source>
</evidence>
<dbReference type="InterPro" id="IPR011104">
    <property type="entry name" value="Hpr_kin/Pase_C"/>
</dbReference>
<organism evidence="16 17">
    <name type="scientific">Periweissella beninensis</name>
    <dbReference type="NCBI Taxonomy" id="504936"/>
    <lineage>
        <taxon>Bacteria</taxon>
        <taxon>Bacillati</taxon>
        <taxon>Bacillota</taxon>
        <taxon>Bacilli</taxon>
        <taxon>Lactobacillales</taxon>
        <taxon>Lactobacillaceae</taxon>
        <taxon>Periweissella</taxon>
    </lineage>
</organism>
<keyword evidence="9 13" id="KW-0511">Multifunctional enzyme</keyword>
<dbReference type="NCBIfam" id="TIGR00679">
    <property type="entry name" value="hpr-ser"/>
    <property type="match status" value="1"/>
</dbReference>
<dbReference type="SUPFAM" id="SSF53795">
    <property type="entry name" value="PEP carboxykinase-like"/>
    <property type="match status" value="1"/>
</dbReference>
<dbReference type="PANTHER" id="PTHR30305">
    <property type="entry name" value="PROTEIN YJDM-RELATED"/>
    <property type="match status" value="1"/>
</dbReference>
<feature type="region of interest" description="Important for the catalytic mechanism of dephosphorylation" evidence="13">
    <location>
        <begin position="265"/>
        <end position="270"/>
    </location>
</feature>
<evidence type="ECO:0000256" key="13">
    <source>
        <dbReference type="HAMAP-Rule" id="MF_01249"/>
    </source>
</evidence>
<dbReference type="EC" id="2.7.11.-" evidence="13"/>
<name>A0ABT0VJ25_9LACO</name>
<keyword evidence="6 13" id="KW-0547">Nucleotide-binding</keyword>
<feature type="region of interest" description="Important for the catalytic mechanism of both phosphorylation and dephosphorylation" evidence="13">
    <location>
        <begin position="202"/>
        <end position="211"/>
    </location>
</feature>
<keyword evidence="8 13" id="KW-0067">ATP-binding</keyword>
<comment type="function">
    <text evidence="13">Catalyzes the ATP- as well as the pyrophosphate-dependent phosphorylation of a specific serine residue in HPr, a phosphocarrier protein of the phosphoenolpyruvate-dependent sugar phosphotransferase system (PTS). HprK/P also catalyzes the pyrophosphate-producing, inorganic phosphate-dependent dephosphorylation (phosphorolysis) of seryl-phosphorylated HPr (P-Ser-HPr). The two antagonistic activities of HprK/P are regulated by several intracellular metabolites, which change their concentration in response to the absence or presence of rapidly metabolisable carbon sources (glucose, fructose, etc.) in the growth medium. Therefore, by controlling the phosphorylation state of HPr, HPrK/P is a sensor enzyme that plays a major role in the regulation of carbon metabolism and sugar transport: it mediates carbon catabolite repression (CCR), and regulates PTS-catalyzed carbohydrate uptake and inducer exclusion.</text>
</comment>
<dbReference type="Gene3D" id="3.40.1390.20">
    <property type="entry name" value="HprK N-terminal domain-like"/>
    <property type="match status" value="1"/>
</dbReference>
<feature type="active site" evidence="13">
    <location>
        <position position="244"/>
    </location>
</feature>
<feature type="active site" evidence="13">
    <location>
        <position position="160"/>
    </location>
</feature>
<feature type="active site" description="Proton acceptor; for phosphorylation activity. Proton donor; for dephosphorylation activity" evidence="13">
    <location>
        <position position="178"/>
    </location>
</feature>
<feature type="domain" description="HPr(Ser) kinase/phosphorylase N-terminal" evidence="14">
    <location>
        <begin position="5"/>
        <end position="128"/>
    </location>
</feature>
<keyword evidence="17" id="KW-1185">Reference proteome</keyword>
<dbReference type="EMBL" id="JAGMVS010000069">
    <property type="protein sequence ID" value="MCM2437835.1"/>
    <property type="molecule type" value="Genomic_DNA"/>
</dbReference>
<dbReference type="InterPro" id="IPR003755">
    <property type="entry name" value="HPr(Ser)_kin/Pase"/>
</dbReference>
<evidence type="ECO:0000256" key="9">
    <source>
        <dbReference type="ARBA" id="ARBA00023268"/>
    </source>
</evidence>
<dbReference type="InterPro" id="IPR028979">
    <property type="entry name" value="Ser_kin/Pase_Hpr-like_N_sf"/>
</dbReference>
<feature type="binding site" evidence="13">
    <location>
        <position position="161"/>
    </location>
    <ligand>
        <name>Mg(2+)</name>
        <dbReference type="ChEBI" id="CHEBI:18420"/>
    </ligand>
</feature>
<dbReference type="InterPro" id="IPR011126">
    <property type="entry name" value="Hpr_kin/Pase_Hpr_N"/>
</dbReference>
<sequence>MVKSVKVRDLVENTRLEVITGKEYLDRPITTGDISRPGLEMTGYFNYYAPNRVQLLGITEISFSKRMSHDELLMVARKMSGNETPAFVVSTGLVVPDEFVQAAKEAQIPILGTKLTSSRILANMTYFLGGKLAERQSVHGVLIDIYGLGVLITGDSGVGKSETALELVRRGHRLVADDRVDVYQQDEERLVGEAPAILNHLMEIRGVGIIDVMNLYGAGAVRSHATISMNLHLETWTPEAKFDRLGNGGDILSIFGVDIPRFAIPVRTGRNLAIIIEAAAMNFRAKSMGYDAMKIFDNNLNNLIADNSNNSGKK</sequence>
<comment type="cofactor">
    <cofactor evidence="13">
        <name>Mg(2+)</name>
        <dbReference type="ChEBI" id="CHEBI:18420"/>
    </cofactor>
</comment>
<evidence type="ECO:0000256" key="7">
    <source>
        <dbReference type="ARBA" id="ARBA00022777"/>
    </source>
</evidence>
<keyword evidence="5 13" id="KW-0808">Transferase</keyword>
<evidence type="ECO:0000256" key="6">
    <source>
        <dbReference type="ARBA" id="ARBA00022741"/>
    </source>
</evidence>
<evidence type="ECO:0000256" key="2">
    <source>
        <dbReference type="ARBA" id="ARBA00006883"/>
    </source>
</evidence>
<keyword evidence="4 13" id="KW-0723">Serine/threonine-protein kinase</keyword>
<dbReference type="Pfam" id="PF02603">
    <property type="entry name" value="Hpr_kinase_N"/>
    <property type="match status" value="1"/>
</dbReference>
<evidence type="ECO:0000256" key="3">
    <source>
        <dbReference type="ARBA" id="ARBA00018922"/>
    </source>
</evidence>
<comment type="domain">
    <text evidence="13">The Walker A ATP-binding motif also binds Pi and PPi.</text>
</comment>
<feature type="active site" evidence="13">
    <location>
        <position position="139"/>
    </location>
</feature>